<dbReference type="InterPro" id="IPR000742">
    <property type="entry name" value="EGF"/>
</dbReference>
<dbReference type="Gene3D" id="2.10.25.10">
    <property type="entry name" value="Laminin"/>
    <property type="match status" value="2"/>
</dbReference>
<evidence type="ECO:0000256" key="4">
    <source>
        <dbReference type="ARBA" id="ARBA00023157"/>
    </source>
</evidence>
<keyword evidence="6" id="KW-1133">Transmembrane helix</keyword>
<keyword evidence="3" id="KW-0677">Repeat</keyword>
<reference evidence="9" key="1">
    <citation type="journal article" date="2016" name="Nature">
        <title>Genome evolution in the allotetraploid frog Xenopus laevis.</title>
        <authorList>
            <person name="Session A.M."/>
            <person name="Uno Y."/>
            <person name="Kwon T."/>
            <person name="Chapman J.A."/>
            <person name="Toyoda A."/>
            <person name="Takahashi S."/>
            <person name="Fukui A."/>
            <person name="Hikosaka A."/>
            <person name="Suzuki A."/>
            <person name="Kondo M."/>
            <person name="van Heeringen S.J."/>
            <person name="Quigley I."/>
            <person name="Heinz S."/>
            <person name="Ogino H."/>
            <person name="Ochi H."/>
            <person name="Hellsten U."/>
            <person name="Lyons J.B."/>
            <person name="Simakov O."/>
            <person name="Putnam N."/>
            <person name="Stites J."/>
            <person name="Kuroki Y."/>
            <person name="Tanaka T."/>
            <person name="Michiue T."/>
            <person name="Watanabe M."/>
            <person name="Bogdanovic O."/>
            <person name="Lister R."/>
            <person name="Georgiou G."/>
            <person name="Paranjpe S.S."/>
            <person name="van Kruijsbergen I."/>
            <person name="Shu S."/>
            <person name="Carlson J."/>
            <person name="Kinoshita T."/>
            <person name="Ohta Y."/>
            <person name="Mawaribuchi S."/>
            <person name="Jenkins J."/>
            <person name="Grimwood J."/>
            <person name="Schmutz J."/>
            <person name="Mitros T."/>
            <person name="Mozaffari S.V."/>
            <person name="Suzuki Y."/>
            <person name="Haramoto Y."/>
            <person name="Yamamoto T.S."/>
            <person name="Takagi C."/>
            <person name="Heald R."/>
            <person name="Miller K."/>
            <person name="Haudenschild C."/>
            <person name="Kitzman J."/>
            <person name="Nakayama T."/>
            <person name="Izutsu Y."/>
            <person name="Robert J."/>
            <person name="Fortriede J."/>
            <person name="Burns K."/>
            <person name="Lotay V."/>
            <person name="Karimi K."/>
            <person name="Yasuoka Y."/>
            <person name="Dichmann D.S."/>
            <person name="Flajnik M.F."/>
            <person name="Houston D.W."/>
            <person name="Shendure J."/>
            <person name="DuPasquier L."/>
            <person name="Vize P.D."/>
            <person name="Zorn A.M."/>
            <person name="Ito M."/>
            <person name="Marcotte E.M."/>
            <person name="Wallingford J.B."/>
            <person name="Ito Y."/>
            <person name="Asashima M."/>
            <person name="Ueno N."/>
            <person name="Matsuda Y."/>
            <person name="Veenstra G.J."/>
            <person name="Fujiyama A."/>
            <person name="Harland R.M."/>
            <person name="Taira M."/>
            <person name="Rokhsar D.S."/>
        </authorList>
    </citation>
    <scope>NUCLEOTIDE SEQUENCE [LARGE SCALE GENOMIC DNA]</scope>
    <source>
        <strain evidence="9">J</strain>
    </source>
</reference>
<keyword evidence="6" id="KW-0812">Transmembrane</keyword>
<keyword evidence="6" id="KW-0472">Membrane</keyword>
<sequence>MNSNFITSVTTLGRIFAAQIRITNSIYMAQFAVKTNAIFNEFAKNFTDELLKNFDAVSMAMYKAGKMRVEVTDLNGSVVDFNIITDVAENFTTSNVSQIFTDALNKSTTFAVDPSSYSFRVQNACGTGVIPCSQDATCTSDNGVASCKCNTGFNDTSPSSPGQICIDINECSGGTNNCSSLASCTNTIGSYQCQCYPGITDGNSSNPGRQCIVVPTPTSTSVTSKVIVDYSWKTTTIVMGVLLGVALLLAVLALVNTSLSVDNSTQLEETRCKTSICTKRKTRQCLKKAPMARTTKTKIALKL</sequence>
<dbReference type="Pfam" id="PF07645">
    <property type="entry name" value="EGF_CA"/>
    <property type="match status" value="1"/>
</dbReference>
<dbReference type="InterPro" id="IPR000152">
    <property type="entry name" value="EGF-type_Asp/Asn_hydroxyl_site"/>
</dbReference>
<dbReference type="SMART" id="SM00179">
    <property type="entry name" value="EGF_CA"/>
    <property type="match status" value="1"/>
</dbReference>
<dbReference type="SUPFAM" id="SSF57196">
    <property type="entry name" value="EGF/Laminin"/>
    <property type="match status" value="1"/>
</dbReference>
<evidence type="ECO:0000256" key="6">
    <source>
        <dbReference type="SAM" id="Phobius"/>
    </source>
</evidence>
<proteinExistence type="predicted"/>
<feature type="domain" description="EGF-like" evidence="7">
    <location>
        <begin position="167"/>
        <end position="205"/>
    </location>
</feature>
<accession>A0A974DGM9</accession>
<evidence type="ECO:0000259" key="7">
    <source>
        <dbReference type="PROSITE" id="PS50026"/>
    </source>
</evidence>
<keyword evidence="4" id="KW-1015">Disulfide bond</keyword>
<dbReference type="SMART" id="SM00181">
    <property type="entry name" value="EGF"/>
    <property type="match status" value="2"/>
</dbReference>
<feature type="transmembrane region" description="Helical" evidence="6">
    <location>
        <begin position="237"/>
        <end position="255"/>
    </location>
</feature>
<organism evidence="8 9">
    <name type="scientific">Xenopus laevis</name>
    <name type="common">African clawed frog</name>
    <dbReference type="NCBI Taxonomy" id="8355"/>
    <lineage>
        <taxon>Eukaryota</taxon>
        <taxon>Metazoa</taxon>
        <taxon>Chordata</taxon>
        <taxon>Craniata</taxon>
        <taxon>Vertebrata</taxon>
        <taxon>Euteleostomi</taxon>
        <taxon>Amphibia</taxon>
        <taxon>Batrachia</taxon>
        <taxon>Anura</taxon>
        <taxon>Pipoidea</taxon>
        <taxon>Pipidae</taxon>
        <taxon>Xenopodinae</taxon>
        <taxon>Xenopus</taxon>
        <taxon>Xenopus</taxon>
    </lineage>
</organism>
<keyword evidence="2" id="KW-0732">Signal</keyword>
<protein>
    <recommendedName>
        <fullName evidence="7">EGF-like domain-containing protein</fullName>
    </recommendedName>
</protein>
<dbReference type="InterPro" id="IPR018097">
    <property type="entry name" value="EGF_Ca-bd_CS"/>
</dbReference>
<dbReference type="FunFam" id="2.10.25.10:FF:000038">
    <property type="entry name" value="Fibrillin 2"/>
    <property type="match status" value="1"/>
</dbReference>
<dbReference type="PROSITE" id="PS01187">
    <property type="entry name" value="EGF_CA"/>
    <property type="match status" value="1"/>
</dbReference>
<evidence type="ECO:0000256" key="2">
    <source>
        <dbReference type="ARBA" id="ARBA00022729"/>
    </source>
</evidence>
<dbReference type="PROSITE" id="PS00010">
    <property type="entry name" value="ASX_HYDROXYL"/>
    <property type="match status" value="1"/>
</dbReference>
<dbReference type="AlphaFoldDB" id="A0A974DGM9"/>
<dbReference type="PROSITE" id="PS50026">
    <property type="entry name" value="EGF_3"/>
    <property type="match status" value="1"/>
</dbReference>
<evidence type="ECO:0000256" key="1">
    <source>
        <dbReference type="ARBA" id="ARBA00022536"/>
    </source>
</evidence>
<evidence type="ECO:0000313" key="8">
    <source>
        <dbReference type="EMBL" id="OCT91312.1"/>
    </source>
</evidence>
<evidence type="ECO:0000313" key="9">
    <source>
        <dbReference type="Proteomes" id="UP000694892"/>
    </source>
</evidence>
<evidence type="ECO:0000256" key="3">
    <source>
        <dbReference type="ARBA" id="ARBA00022737"/>
    </source>
</evidence>
<dbReference type="InterPro" id="IPR049883">
    <property type="entry name" value="NOTCH1_EGF-like"/>
</dbReference>
<dbReference type="PANTHER" id="PTHR24039">
    <property type="entry name" value="FIBRILLIN-RELATED"/>
    <property type="match status" value="1"/>
</dbReference>
<dbReference type="InterPro" id="IPR001881">
    <property type="entry name" value="EGF-like_Ca-bd_dom"/>
</dbReference>
<evidence type="ECO:0000256" key="5">
    <source>
        <dbReference type="PROSITE-ProRule" id="PRU00076"/>
    </source>
</evidence>
<dbReference type="Proteomes" id="UP000694892">
    <property type="component" value="Chromosome 2S"/>
</dbReference>
<keyword evidence="1 5" id="KW-0245">EGF-like domain</keyword>
<dbReference type="CDD" id="cd00054">
    <property type="entry name" value="EGF_CA"/>
    <property type="match status" value="1"/>
</dbReference>
<dbReference type="PANTHER" id="PTHR24039:SF48">
    <property type="entry name" value="FIBRILLIN-2 ISOFORM X1-RELATED"/>
    <property type="match status" value="1"/>
</dbReference>
<name>A0A974DGM9_XENLA</name>
<comment type="caution">
    <text evidence="5">Lacks conserved residue(s) required for the propagation of feature annotation.</text>
</comment>
<gene>
    <name evidence="8" type="ORF">XELAEV_18014364mg</name>
</gene>
<dbReference type="GO" id="GO:0005509">
    <property type="term" value="F:calcium ion binding"/>
    <property type="evidence" value="ECO:0007669"/>
    <property type="project" value="InterPro"/>
</dbReference>
<dbReference type="EMBL" id="CM004469">
    <property type="protein sequence ID" value="OCT91312.1"/>
    <property type="molecule type" value="Genomic_DNA"/>
</dbReference>